<dbReference type="GO" id="GO:0005829">
    <property type="term" value="C:cytosol"/>
    <property type="evidence" value="ECO:0007669"/>
    <property type="project" value="TreeGrafter"/>
</dbReference>
<dbReference type="AlphaFoldDB" id="A0AAT9GB78"/>
<dbReference type="SUPFAM" id="SSF47413">
    <property type="entry name" value="lambda repressor-like DNA-binding domains"/>
    <property type="match status" value="1"/>
</dbReference>
<sequence length="136" mass="15567">MTIQHPIDKQIGERIRKRRLMCGFSQRDLGKKLGISFQHIQGYETGEVRLVVDRLYNLAEALSVDMSYFFTKTSEDLHDKAFHYSSSGVGSEEISRLVREYRKIKDEALRDIVHLVIKALANTGFKGDVKCTSISE</sequence>
<gene>
    <name evidence="3" type="ORF">DMENIID0003_01480</name>
</gene>
<keyword evidence="1" id="KW-0238">DNA-binding</keyword>
<dbReference type="PANTHER" id="PTHR46797">
    <property type="entry name" value="HTH-TYPE TRANSCRIPTIONAL REGULATOR"/>
    <property type="match status" value="1"/>
</dbReference>
<dbReference type="InterPro" id="IPR010982">
    <property type="entry name" value="Lambda_DNA-bd_dom_sf"/>
</dbReference>
<name>A0AAT9GB78_9RICK</name>
<feature type="domain" description="HTH cro/C1-type" evidence="2">
    <location>
        <begin position="15"/>
        <end position="69"/>
    </location>
</feature>
<dbReference type="GO" id="GO:0003700">
    <property type="term" value="F:DNA-binding transcription factor activity"/>
    <property type="evidence" value="ECO:0007669"/>
    <property type="project" value="TreeGrafter"/>
</dbReference>
<dbReference type="GO" id="GO:0003677">
    <property type="term" value="F:DNA binding"/>
    <property type="evidence" value="ECO:0007669"/>
    <property type="project" value="UniProtKB-KW"/>
</dbReference>
<evidence type="ECO:0000256" key="1">
    <source>
        <dbReference type="ARBA" id="ARBA00023125"/>
    </source>
</evidence>
<proteinExistence type="predicted"/>
<protein>
    <submittedName>
        <fullName evidence="3">Helix-turn-helix transcriptional regulator</fullName>
    </submittedName>
</protein>
<organism evidence="3">
    <name type="scientific">Wolbachia endosymbiont of Sergentomyia squamirostris</name>
    <dbReference type="NCBI Taxonomy" id="3113640"/>
    <lineage>
        <taxon>Bacteria</taxon>
        <taxon>Pseudomonadati</taxon>
        <taxon>Pseudomonadota</taxon>
        <taxon>Alphaproteobacteria</taxon>
        <taxon>Rickettsiales</taxon>
        <taxon>Anaplasmataceae</taxon>
        <taxon>Wolbachieae</taxon>
        <taxon>Wolbachia</taxon>
    </lineage>
</organism>
<evidence type="ECO:0000313" key="3">
    <source>
        <dbReference type="EMBL" id="BFD47074.1"/>
    </source>
</evidence>
<evidence type="ECO:0000259" key="2">
    <source>
        <dbReference type="PROSITE" id="PS50943"/>
    </source>
</evidence>
<dbReference type="Pfam" id="PF01381">
    <property type="entry name" value="HTH_3"/>
    <property type="match status" value="1"/>
</dbReference>
<dbReference type="Gene3D" id="1.10.260.40">
    <property type="entry name" value="lambda repressor-like DNA-binding domains"/>
    <property type="match status" value="1"/>
</dbReference>
<reference evidence="3" key="1">
    <citation type="submission" date="2024-01" db="EMBL/GenBank/DDBJ databases">
        <title>Sequencing the genomes of a sandfly, Sergentomyia squamirostris, and its two endosymbionts.</title>
        <authorList>
            <person name="Itokawa K."/>
            <person name="Sanjoba C."/>
        </authorList>
    </citation>
    <scope>NUCLEOTIDE SEQUENCE</scope>
    <source>
        <strain evidence="3">WSSQ</strain>
    </source>
</reference>
<dbReference type="PROSITE" id="PS50943">
    <property type="entry name" value="HTH_CROC1"/>
    <property type="match status" value="1"/>
</dbReference>
<accession>A0AAT9GB78</accession>
<dbReference type="InterPro" id="IPR050807">
    <property type="entry name" value="TransReg_Diox_bact_type"/>
</dbReference>
<dbReference type="CDD" id="cd00093">
    <property type="entry name" value="HTH_XRE"/>
    <property type="match status" value="1"/>
</dbReference>
<dbReference type="PANTHER" id="PTHR46797:SF1">
    <property type="entry name" value="METHYLPHOSPHONATE SYNTHASE"/>
    <property type="match status" value="1"/>
</dbReference>
<dbReference type="SMART" id="SM00530">
    <property type="entry name" value="HTH_XRE"/>
    <property type="match status" value="1"/>
</dbReference>
<dbReference type="InterPro" id="IPR001387">
    <property type="entry name" value="Cro/C1-type_HTH"/>
</dbReference>
<dbReference type="EMBL" id="AP029172">
    <property type="protein sequence ID" value="BFD47074.1"/>
    <property type="molecule type" value="Genomic_DNA"/>
</dbReference>